<sequence length="430" mass="46698">MLVRVPLPDVPPAAGNPFEYWLAVVQAVVYPPPLPGLKARIGVLFGLVGYVALAALTYLTLTIIDYRRREKSFWVYRLVKRPGGSYIVGNLALLEPVLTCLVTAILLAHLQDEFDTTFDGAAKDQTGVWRIAPWSVLFFQCWMVSFASLQAFVLSADQGAIRFFTPRIANTVFVVVGVAAAICLITFDALTAIRDLDMWAHFVDLSDELRTSAANWSGGAADSVLAERATTLWSQYFEDLRAAVDYTYFLLIVFSITPFLTLVVNLASFGLLFAVRRQIKQNRANLLSSGCGLPPSMEGDIEASCAPVSISLAPATSLPPTNTSSIKETDYYLTPPVTSTLPPRSHSPIPSLASEGGRQDRRAPSRADLRAMAVDKHGGALGERARSLAQLHRAEVDLLLTGLTVGALSLSFGVLSAWVAANLLNYSTWS</sequence>
<accession>A0A1Y2G437</accession>
<feature type="transmembrane region" description="Helical" evidence="2">
    <location>
        <begin position="85"/>
        <end position="111"/>
    </location>
</feature>
<dbReference type="EMBL" id="MCGR01000001">
    <property type="protein sequence ID" value="ORY92682.1"/>
    <property type="molecule type" value="Genomic_DNA"/>
</dbReference>
<dbReference type="Proteomes" id="UP000193467">
    <property type="component" value="Unassembled WGS sequence"/>
</dbReference>
<evidence type="ECO:0008006" key="5">
    <source>
        <dbReference type="Google" id="ProtNLM"/>
    </source>
</evidence>
<keyword evidence="4" id="KW-1185">Reference proteome</keyword>
<keyword evidence="2" id="KW-1133">Transmembrane helix</keyword>
<feature type="transmembrane region" description="Helical" evidence="2">
    <location>
        <begin position="246"/>
        <end position="275"/>
    </location>
</feature>
<dbReference type="InParanoid" id="A0A1Y2G437"/>
<proteinExistence type="predicted"/>
<keyword evidence="2" id="KW-0812">Transmembrane</keyword>
<dbReference type="OrthoDB" id="2526646at2759"/>
<name>A0A1Y2G437_9BASI</name>
<organism evidence="3 4">
    <name type="scientific">Leucosporidium creatinivorum</name>
    <dbReference type="NCBI Taxonomy" id="106004"/>
    <lineage>
        <taxon>Eukaryota</taxon>
        <taxon>Fungi</taxon>
        <taxon>Dikarya</taxon>
        <taxon>Basidiomycota</taxon>
        <taxon>Pucciniomycotina</taxon>
        <taxon>Microbotryomycetes</taxon>
        <taxon>Leucosporidiales</taxon>
        <taxon>Leucosporidium</taxon>
    </lineage>
</organism>
<feature type="region of interest" description="Disordered" evidence="1">
    <location>
        <begin position="337"/>
        <end position="365"/>
    </location>
</feature>
<reference evidence="3 4" key="1">
    <citation type="submission" date="2016-07" db="EMBL/GenBank/DDBJ databases">
        <title>Pervasive Adenine N6-methylation of Active Genes in Fungi.</title>
        <authorList>
            <consortium name="DOE Joint Genome Institute"/>
            <person name="Mondo S.J."/>
            <person name="Dannebaum R.O."/>
            <person name="Kuo R.C."/>
            <person name="Labutti K."/>
            <person name="Haridas S."/>
            <person name="Kuo A."/>
            <person name="Salamov A."/>
            <person name="Ahrendt S.R."/>
            <person name="Lipzen A."/>
            <person name="Sullivan W."/>
            <person name="Andreopoulos W.B."/>
            <person name="Clum A."/>
            <person name="Lindquist E."/>
            <person name="Daum C."/>
            <person name="Ramamoorthy G.K."/>
            <person name="Gryganskyi A."/>
            <person name="Culley D."/>
            <person name="Magnuson J.K."/>
            <person name="James T.Y."/>
            <person name="O'Malley M.A."/>
            <person name="Stajich J.E."/>
            <person name="Spatafora J.W."/>
            <person name="Visel A."/>
            <person name="Grigoriev I.V."/>
        </authorList>
    </citation>
    <scope>NUCLEOTIDE SEQUENCE [LARGE SCALE GENOMIC DNA]</scope>
    <source>
        <strain evidence="3 4">62-1032</strain>
    </source>
</reference>
<evidence type="ECO:0000256" key="2">
    <source>
        <dbReference type="SAM" id="Phobius"/>
    </source>
</evidence>
<evidence type="ECO:0000313" key="3">
    <source>
        <dbReference type="EMBL" id="ORY92682.1"/>
    </source>
</evidence>
<evidence type="ECO:0000256" key="1">
    <source>
        <dbReference type="SAM" id="MobiDB-lite"/>
    </source>
</evidence>
<keyword evidence="2" id="KW-0472">Membrane</keyword>
<gene>
    <name evidence="3" type="ORF">BCR35DRAFT_6005</name>
</gene>
<dbReference type="AlphaFoldDB" id="A0A1Y2G437"/>
<comment type="caution">
    <text evidence="3">The sequence shown here is derived from an EMBL/GenBank/DDBJ whole genome shotgun (WGS) entry which is preliminary data.</text>
</comment>
<protein>
    <recommendedName>
        <fullName evidence="5">Proteophosphoglycan ppg4</fullName>
    </recommendedName>
</protein>
<feature type="transmembrane region" description="Helical" evidence="2">
    <location>
        <begin position="398"/>
        <end position="421"/>
    </location>
</feature>
<evidence type="ECO:0000313" key="4">
    <source>
        <dbReference type="Proteomes" id="UP000193467"/>
    </source>
</evidence>
<feature type="transmembrane region" description="Helical" evidence="2">
    <location>
        <begin position="131"/>
        <end position="156"/>
    </location>
</feature>
<feature type="transmembrane region" description="Helical" evidence="2">
    <location>
        <begin position="41"/>
        <end position="64"/>
    </location>
</feature>
<feature type="transmembrane region" description="Helical" evidence="2">
    <location>
        <begin position="168"/>
        <end position="193"/>
    </location>
</feature>